<keyword evidence="9" id="KW-1185">Reference proteome</keyword>
<dbReference type="InterPro" id="IPR013325">
    <property type="entry name" value="RNA_pol_sigma_r2"/>
</dbReference>
<dbReference type="InterPro" id="IPR036388">
    <property type="entry name" value="WH-like_DNA-bd_sf"/>
</dbReference>
<organism evidence="8 9">
    <name type="scientific">Methylocapsa palsarum</name>
    <dbReference type="NCBI Taxonomy" id="1612308"/>
    <lineage>
        <taxon>Bacteria</taxon>
        <taxon>Pseudomonadati</taxon>
        <taxon>Pseudomonadota</taxon>
        <taxon>Alphaproteobacteria</taxon>
        <taxon>Hyphomicrobiales</taxon>
        <taxon>Beijerinckiaceae</taxon>
        <taxon>Methylocapsa</taxon>
    </lineage>
</organism>
<dbReference type="AlphaFoldDB" id="A0A1I3W9R8"/>
<dbReference type="SUPFAM" id="SSF88946">
    <property type="entry name" value="Sigma2 domain of RNA polymerase sigma factors"/>
    <property type="match status" value="1"/>
</dbReference>
<name>A0A1I3W9R8_9HYPH</name>
<comment type="similarity">
    <text evidence="1">Belongs to the sigma-70 factor family. ECF subfamily.</text>
</comment>
<accession>A0A1I3W9R8</accession>
<dbReference type="STRING" id="1612308.SAMN05444581_101406"/>
<evidence type="ECO:0000256" key="4">
    <source>
        <dbReference type="ARBA" id="ARBA00023163"/>
    </source>
</evidence>
<dbReference type="InterPro" id="IPR039425">
    <property type="entry name" value="RNA_pol_sigma-70-like"/>
</dbReference>
<evidence type="ECO:0000259" key="6">
    <source>
        <dbReference type="Pfam" id="PF04542"/>
    </source>
</evidence>
<dbReference type="EMBL" id="FOSN01000001">
    <property type="protein sequence ID" value="SFK03457.1"/>
    <property type="molecule type" value="Genomic_DNA"/>
</dbReference>
<dbReference type="InterPro" id="IPR007627">
    <property type="entry name" value="RNA_pol_sigma70_r2"/>
</dbReference>
<dbReference type="GO" id="GO:0016987">
    <property type="term" value="F:sigma factor activity"/>
    <property type="evidence" value="ECO:0007669"/>
    <property type="project" value="UniProtKB-KW"/>
</dbReference>
<proteinExistence type="inferred from homology"/>
<keyword evidence="4" id="KW-0804">Transcription</keyword>
<evidence type="ECO:0000256" key="2">
    <source>
        <dbReference type="ARBA" id="ARBA00023015"/>
    </source>
</evidence>
<dbReference type="Proteomes" id="UP000198755">
    <property type="component" value="Unassembled WGS sequence"/>
</dbReference>
<reference evidence="8 9" key="1">
    <citation type="submission" date="2016-10" db="EMBL/GenBank/DDBJ databases">
        <authorList>
            <person name="de Groot N.N."/>
        </authorList>
    </citation>
    <scope>NUCLEOTIDE SEQUENCE [LARGE SCALE GENOMIC DNA]</scope>
    <source>
        <strain evidence="8 9">NE2</strain>
    </source>
</reference>
<evidence type="ECO:0000313" key="9">
    <source>
        <dbReference type="Proteomes" id="UP000198755"/>
    </source>
</evidence>
<dbReference type="NCBIfam" id="TIGR02937">
    <property type="entry name" value="sigma70-ECF"/>
    <property type="match status" value="1"/>
</dbReference>
<dbReference type="Gene3D" id="1.10.10.10">
    <property type="entry name" value="Winged helix-like DNA-binding domain superfamily/Winged helix DNA-binding domain"/>
    <property type="match status" value="1"/>
</dbReference>
<dbReference type="OrthoDB" id="9794372at2"/>
<keyword evidence="2" id="KW-0805">Transcription regulation</keyword>
<evidence type="ECO:0000259" key="7">
    <source>
        <dbReference type="Pfam" id="PF08281"/>
    </source>
</evidence>
<dbReference type="SUPFAM" id="SSF88659">
    <property type="entry name" value="Sigma3 and sigma4 domains of RNA polymerase sigma factors"/>
    <property type="match status" value="1"/>
</dbReference>
<evidence type="ECO:0000256" key="3">
    <source>
        <dbReference type="ARBA" id="ARBA00023082"/>
    </source>
</evidence>
<feature type="compositionally biased region" description="Basic and acidic residues" evidence="5">
    <location>
        <begin position="175"/>
        <end position="188"/>
    </location>
</feature>
<dbReference type="InterPro" id="IPR014284">
    <property type="entry name" value="RNA_pol_sigma-70_dom"/>
</dbReference>
<dbReference type="Gene3D" id="1.10.1740.10">
    <property type="match status" value="1"/>
</dbReference>
<gene>
    <name evidence="8" type="ORF">SAMN05444581_101406</name>
</gene>
<dbReference type="PANTHER" id="PTHR43133">
    <property type="entry name" value="RNA POLYMERASE ECF-TYPE SIGMA FACTO"/>
    <property type="match status" value="1"/>
</dbReference>
<feature type="compositionally biased region" description="Basic residues" evidence="5">
    <location>
        <begin position="189"/>
        <end position="198"/>
    </location>
</feature>
<protein>
    <submittedName>
        <fullName evidence="8">RNA polymerase sigma-70 factor, ECF subfamily</fullName>
    </submittedName>
</protein>
<dbReference type="Pfam" id="PF04542">
    <property type="entry name" value="Sigma70_r2"/>
    <property type="match status" value="1"/>
</dbReference>
<dbReference type="RefSeq" id="WP_091676766.1">
    <property type="nucleotide sequence ID" value="NZ_FOSN01000001.1"/>
</dbReference>
<dbReference type="InterPro" id="IPR013249">
    <property type="entry name" value="RNA_pol_sigma70_r4_t2"/>
</dbReference>
<dbReference type="Pfam" id="PF08281">
    <property type="entry name" value="Sigma70_r4_2"/>
    <property type="match status" value="1"/>
</dbReference>
<feature type="domain" description="RNA polymerase sigma factor 70 region 4 type 2" evidence="7">
    <location>
        <begin position="114"/>
        <end position="162"/>
    </location>
</feature>
<dbReference type="GO" id="GO:0006352">
    <property type="term" value="P:DNA-templated transcription initiation"/>
    <property type="evidence" value="ECO:0007669"/>
    <property type="project" value="InterPro"/>
</dbReference>
<feature type="domain" description="RNA polymerase sigma-70 region 2" evidence="6">
    <location>
        <begin position="17"/>
        <end position="81"/>
    </location>
</feature>
<evidence type="ECO:0000313" key="8">
    <source>
        <dbReference type="EMBL" id="SFK03457.1"/>
    </source>
</evidence>
<feature type="region of interest" description="Disordered" evidence="5">
    <location>
        <begin position="175"/>
        <end position="205"/>
    </location>
</feature>
<keyword evidence="3" id="KW-0731">Sigma factor</keyword>
<sequence length="205" mass="22864">MLISKPAESAAILLNFFVSHRPQLLSIAIRILRCPHLAEDVVQDAAVKISQMRNETCIDSPERFARQIVRNLSIDYARKRKLERRSAAPEADGEAMPCPSIDPCARIEHCEAMRALAAALNELPPRTRYAFERARIAGTPQKSIAADLGVSPTLVTFMVQEAHDHCLIRLNEHTRGESDKALPREGGSHRRRGRRSIARRQGSSA</sequence>
<dbReference type="InterPro" id="IPR013324">
    <property type="entry name" value="RNA_pol_sigma_r3/r4-like"/>
</dbReference>
<dbReference type="GO" id="GO:0003677">
    <property type="term" value="F:DNA binding"/>
    <property type="evidence" value="ECO:0007669"/>
    <property type="project" value="InterPro"/>
</dbReference>
<evidence type="ECO:0000256" key="5">
    <source>
        <dbReference type="SAM" id="MobiDB-lite"/>
    </source>
</evidence>
<evidence type="ECO:0000256" key="1">
    <source>
        <dbReference type="ARBA" id="ARBA00010641"/>
    </source>
</evidence>
<dbReference type="PANTHER" id="PTHR43133:SF63">
    <property type="entry name" value="RNA POLYMERASE SIGMA FACTOR FECI-RELATED"/>
    <property type="match status" value="1"/>
</dbReference>